<name>A0ABU3L2H3_9FLAO</name>
<protein>
    <submittedName>
        <fullName evidence="2">BLUF domain-containing protein</fullName>
    </submittedName>
</protein>
<evidence type="ECO:0000259" key="1">
    <source>
        <dbReference type="PROSITE" id="PS50925"/>
    </source>
</evidence>
<gene>
    <name evidence="2" type="ORF">RQM65_02285</name>
</gene>
<dbReference type="Proteomes" id="UP001250656">
    <property type="component" value="Unassembled WGS sequence"/>
</dbReference>
<dbReference type="InterPro" id="IPR036046">
    <property type="entry name" value="Acylphosphatase-like_dom_sf"/>
</dbReference>
<dbReference type="SUPFAM" id="SSF54975">
    <property type="entry name" value="Acylphosphatase/BLUF domain-like"/>
    <property type="match status" value="1"/>
</dbReference>
<comment type="caution">
    <text evidence="2">The sequence shown here is derived from an EMBL/GenBank/DDBJ whole genome shotgun (WGS) entry which is preliminary data.</text>
</comment>
<dbReference type="SMART" id="SM01034">
    <property type="entry name" value="BLUF"/>
    <property type="match status" value="1"/>
</dbReference>
<dbReference type="Pfam" id="PF04940">
    <property type="entry name" value="BLUF"/>
    <property type="match status" value="1"/>
</dbReference>
<accession>A0ABU3L2H3</accession>
<feature type="domain" description="BLUF" evidence="1">
    <location>
        <begin position="1"/>
        <end position="92"/>
    </location>
</feature>
<proteinExistence type="predicted"/>
<organism evidence="2 3">
    <name type="scientific">Pricia mediterranea</name>
    <dbReference type="NCBI Taxonomy" id="3076079"/>
    <lineage>
        <taxon>Bacteria</taxon>
        <taxon>Pseudomonadati</taxon>
        <taxon>Bacteroidota</taxon>
        <taxon>Flavobacteriia</taxon>
        <taxon>Flavobacteriales</taxon>
        <taxon>Flavobacteriaceae</taxon>
        <taxon>Pricia</taxon>
    </lineage>
</organism>
<dbReference type="PROSITE" id="PS50925">
    <property type="entry name" value="BLUF"/>
    <property type="match status" value="1"/>
</dbReference>
<keyword evidence="3" id="KW-1185">Reference proteome</keyword>
<evidence type="ECO:0000313" key="2">
    <source>
        <dbReference type="EMBL" id="MDT7827491.1"/>
    </source>
</evidence>
<evidence type="ECO:0000313" key="3">
    <source>
        <dbReference type="Proteomes" id="UP001250656"/>
    </source>
</evidence>
<dbReference type="InterPro" id="IPR007024">
    <property type="entry name" value="BLUF_domain"/>
</dbReference>
<sequence length="147" mass="17182">MYELTYQSEARKKVTQKDIIEILESARRHNKINGVTGCLIYYNRRFIQIIEGSKAAVQETYQRICEDRRHKEIQLIAENSTSERTFPEWGMAYFPIDEGKINTNELKQFRNNINLLAGFSRPSKVSGIMFWVKVKALLAEPPGFYDK</sequence>
<dbReference type="Gene3D" id="3.30.70.100">
    <property type="match status" value="1"/>
</dbReference>
<dbReference type="RefSeq" id="WP_314012436.1">
    <property type="nucleotide sequence ID" value="NZ_JAVTTP010000001.1"/>
</dbReference>
<reference evidence="2 3" key="1">
    <citation type="submission" date="2023-09" db="EMBL/GenBank/DDBJ databases">
        <title>Novel taxa isolated from Blanes Bay.</title>
        <authorList>
            <person name="Rey-Velasco X."/>
            <person name="Lucena T."/>
        </authorList>
    </citation>
    <scope>NUCLEOTIDE SEQUENCE [LARGE SCALE GENOMIC DNA]</scope>
    <source>
        <strain evidence="2 3">S334</strain>
    </source>
</reference>
<dbReference type="EMBL" id="JAVTTP010000001">
    <property type="protein sequence ID" value="MDT7827491.1"/>
    <property type="molecule type" value="Genomic_DNA"/>
</dbReference>